<organism evidence="2 3">
    <name type="scientific">Ceriporiopsis subvermispora (strain B)</name>
    <name type="common">White-rot fungus</name>
    <name type="synonym">Gelatoporia subvermispora</name>
    <dbReference type="NCBI Taxonomy" id="914234"/>
    <lineage>
        <taxon>Eukaryota</taxon>
        <taxon>Fungi</taxon>
        <taxon>Dikarya</taxon>
        <taxon>Basidiomycota</taxon>
        <taxon>Agaricomycotina</taxon>
        <taxon>Agaricomycetes</taxon>
        <taxon>Polyporales</taxon>
        <taxon>Gelatoporiaceae</taxon>
        <taxon>Gelatoporia</taxon>
    </lineage>
</organism>
<protein>
    <submittedName>
        <fullName evidence="2">Uncharacterized protein</fullName>
    </submittedName>
</protein>
<dbReference type="EMBL" id="KB445801">
    <property type="protein sequence ID" value="EMD34891.1"/>
    <property type="molecule type" value="Genomic_DNA"/>
</dbReference>
<accession>M2R879</accession>
<gene>
    <name evidence="2" type="ORF">CERSUDRAFT_116428</name>
</gene>
<evidence type="ECO:0000313" key="3">
    <source>
        <dbReference type="Proteomes" id="UP000016930"/>
    </source>
</evidence>
<dbReference type="AlphaFoldDB" id="M2R879"/>
<dbReference type="Proteomes" id="UP000016930">
    <property type="component" value="Unassembled WGS sequence"/>
</dbReference>
<sequence length="89" mass="9636">SSSFDADLLFIKTRCGFFDASNVIGPLQVSIAIPRPRVVVYILPNVNRKSLDSRAENSVVPGGRYTKSSRSPGGGVRGNSRQTLTRILT</sequence>
<evidence type="ECO:0000313" key="2">
    <source>
        <dbReference type="EMBL" id="EMD34891.1"/>
    </source>
</evidence>
<proteinExistence type="predicted"/>
<name>M2R879_CERS8</name>
<reference evidence="2 3" key="1">
    <citation type="journal article" date="2012" name="Proc. Natl. Acad. Sci. U.S.A.">
        <title>Comparative genomics of Ceriporiopsis subvermispora and Phanerochaete chrysosporium provide insight into selective ligninolysis.</title>
        <authorList>
            <person name="Fernandez-Fueyo E."/>
            <person name="Ruiz-Duenas F.J."/>
            <person name="Ferreira P."/>
            <person name="Floudas D."/>
            <person name="Hibbett D.S."/>
            <person name="Canessa P."/>
            <person name="Larrondo L.F."/>
            <person name="James T.Y."/>
            <person name="Seelenfreund D."/>
            <person name="Lobos S."/>
            <person name="Polanco R."/>
            <person name="Tello M."/>
            <person name="Honda Y."/>
            <person name="Watanabe T."/>
            <person name="Watanabe T."/>
            <person name="Ryu J.S."/>
            <person name="Kubicek C.P."/>
            <person name="Schmoll M."/>
            <person name="Gaskell J."/>
            <person name="Hammel K.E."/>
            <person name="St John F.J."/>
            <person name="Vanden Wymelenberg A."/>
            <person name="Sabat G."/>
            <person name="Splinter BonDurant S."/>
            <person name="Syed K."/>
            <person name="Yadav J.S."/>
            <person name="Doddapaneni H."/>
            <person name="Subramanian V."/>
            <person name="Lavin J.L."/>
            <person name="Oguiza J.A."/>
            <person name="Perez G."/>
            <person name="Pisabarro A.G."/>
            <person name="Ramirez L."/>
            <person name="Santoyo F."/>
            <person name="Master E."/>
            <person name="Coutinho P.M."/>
            <person name="Henrissat B."/>
            <person name="Lombard V."/>
            <person name="Magnuson J.K."/>
            <person name="Kuees U."/>
            <person name="Hori C."/>
            <person name="Igarashi K."/>
            <person name="Samejima M."/>
            <person name="Held B.W."/>
            <person name="Barry K.W."/>
            <person name="LaButti K.M."/>
            <person name="Lapidus A."/>
            <person name="Lindquist E.A."/>
            <person name="Lucas S.M."/>
            <person name="Riley R."/>
            <person name="Salamov A.A."/>
            <person name="Hoffmeister D."/>
            <person name="Schwenk D."/>
            <person name="Hadar Y."/>
            <person name="Yarden O."/>
            <person name="de Vries R.P."/>
            <person name="Wiebenga A."/>
            <person name="Stenlid J."/>
            <person name="Eastwood D."/>
            <person name="Grigoriev I.V."/>
            <person name="Berka R.M."/>
            <person name="Blanchette R.A."/>
            <person name="Kersten P."/>
            <person name="Martinez A.T."/>
            <person name="Vicuna R."/>
            <person name="Cullen D."/>
        </authorList>
    </citation>
    <scope>NUCLEOTIDE SEQUENCE [LARGE SCALE GENOMIC DNA]</scope>
    <source>
        <strain evidence="2 3">B</strain>
    </source>
</reference>
<evidence type="ECO:0000256" key="1">
    <source>
        <dbReference type="SAM" id="MobiDB-lite"/>
    </source>
</evidence>
<dbReference type="HOGENOM" id="CLU_2460686_0_0_1"/>
<feature type="compositionally biased region" description="Polar residues" evidence="1">
    <location>
        <begin position="79"/>
        <end position="89"/>
    </location>
</feature>
<feature type="non-terminal residue" evidence="2">
    <location>
        <position position="1"/>
    </location>
</feature>
<keyword evidence="3" id="KW-1185">Reference proteome</keyword>
<feature type="region of interest" description="Disordered" evidence="1">
    <location>
        <begin position="54"/>
        <end position="89"/>
    </location>
</feature>